<dbReference type="EMBL" id="MKQR01000011">
    <property type="protein sequence ID" value="OLR93271.1"/>
    <property type="molecule type" value="Genomic_DNA"/>
</dbReference>
<proteinExistence type="predicted"/>
<evidence type="ECO:0000259" key="1">
    <source>
        <dbReference type="PROSITE" id="PS50043"/>
    </source>
</evidence>
<keyword evidence="3" id="KW-1185">Reference proteome</keyword>
<dbReference type="InterPro" id="IPR027417">
    <property type="entry name" value="P-loop_NTPase"/>
</dbReference>
<dbReference type="InterPro" id="IPR036388">
    <property type="entry name" value="WH-like_DNA-bd_sf"/>
</dbReference>
<dbReference type="SUPFAM" id="SSF52540">
    <property type="entry name" value="P-loop containing nucleoside triphosphate hydrolases"/>
    <property type="match status" value="1"/>
</dbReference>
<dbReference type="SMART" id="SM00421">
    <property type="entry name" value="HTH_LUXR"/>
    <property type="match status" value="1"/>
</dbReference>
<name>A0A1Q9LMN0_9PSEU</name>
<comment type="caution">
    <text evidence="2">The sequence shown here is derived from an EMBL/GenBank/DDBJ whole genome shotgun (WGS) entry which is preliminary data.</text>
</comment>
<evidence type="ECO:0000313" key="3">
    <source>
        <dbReference type="Proteomes" id="UP000186040"/>
    </source>
</evidence>
<dbReference type="CDD" id="cd06170">
    <property type="entry name" value="LuxR_C_like"/>
    <property type="match status" value="1"/>
</dbReference>
<dbReference type="Gene3D" id="3.40.50.300">
    <property type="entry name" value="P-loop containing nucleotide triphosphate hydrolases"/>
    <property type="match status" value="1"/>
</dbReference>
<dbReference type="GO" id="GO:0006355">
    <property type="term" value="P:regulation of DNA-templated transcription"/>
    <property type="evidence" value="ECO:0007669"/>
    <property type="project" value="InterPro"/>
</dbReference>
<dbReference type="Proteomes" id="UP000186040">
    <property type="component" value="Unassembled WGS sequence"/>
</dbReference>
<dbReference type="InterPro" id="IPR011990">
    <property type="entry name" value="TPR-like_helical_dom_sf"/>
</dbReference>
<dbReference type="InterPro" id="IPR058852">
    <property type="entry name" value="HTH_77"/>
</dbReference>
<dbReference type="Gene3D" id="1.25.40.10">
    <property type="entry name" value="Tetratricopeptide repeat domain"/>
    <property type="match status" value="1"/>
</dbReference>
<organism evidence="2 3">
    <name type="scientific">Actinokineospora bangkokensis</name>
    <dbReference type="NCBI Taxonomy" id="1193682"/>
    <lineage>
        <taxon>Bacteria</taxon>
        <taxon>Bacillati</taxon>
        <taxon>Actinomycetota</taxon>
        <taxon>Actinomycetes</taxon>
        <taxon>Pseudonocardiales</taxon>
        <taxon>Pseudonocardiaceae</taxon>
        <taxon>Actinokineospora</taxon>
    </lineage>
</organism>
<dbReference type="AlphaFoldDB" id="A0A1Q9LMN0"/>
<dbReference type="PRINTS" id="PR00364">
    <property type="entry name" value="DISEASERSIST"/>
</dbReference>
<evidence type="ECO:0000313" key="2">
    <source>
        <dbReference type="EMBL" id="OLR93271.1"/>
    </source>
</evidence>
<dbReference type="PANTHER" id="PTHR47691">
    <property type="entry name" value="REGULATOR-RELATED"/>
    <property type="match status" value="1"/>
</dbReference>
<dbReference type="STRING" id="1193682.BJP25_17465"/>
<accession>A0A1Q9LMN0</accession>
<feature type="domain" description="HTH luxR-type" evidence="1">
    <location>
        <begin position="684"/>
        <end position="749"/>
    </location>
</feature>
<dbReference type="Pfam" id="PF00196">
    <property type="entry name" value="GerE"/>
    <property type="match status" value="1"/>
</dbReference>
<dbReference type="InterPro" id="IPR000792">
    <property type="entry name" value="Tscrpt_reg_LuxR_C"/>
</dbReference>
<dbReference type="PROSITE" id="PS50043">
    <property type="entry name" value="HTH_LUXR_2"/>
    <property type="match status" value="1"/>
</dbReference>
<dbReference type="Pfam" id="PF25872">
    <property type="entry name" value="HTH_77"/>
    <property type="match status" value="1"/>
</dbReference>
<gene>
    <name evidence="2" type="ORF">BJP25_17465</name>
</gene>
<dbReference type="GO" id="GO:0003677">
    <property type="term" value="F:DNA binding"/>
    <property type="evidence" value="ECO:0007669"/>
    <property type="project" value="InterPro"/>
</dbReference>
<dbReference type="PANTHER" id="PTHR47691:SF3">
    <property type="entry name" value="HTH-TYPE TRANSCRIPTIONAL REGULATOR RV0890C-RELATED"/>
    <property type="match status" value="1"/>
</dbReference>
<dbReference type="SUPFAM" id="SSF48452">
    <property type="entry name" value="TPR-like"/>
    <property type="match status" value="1"/>
</dbReference>
<dbReference type="SUPFAM" id="SSF46894">
    <property type="entry name" value="C-terminal effector domain of the bipartite response regulators"/>
    <property type="match status" value="1"/>
</dbReference>
<dbReference type="PRINTS" id="PR00038">
    <property type="entry name" value="HTHLUXR"/>
</dbReference>
<dbReference type="InterPro" id="IPR016032">
    <property type="entry name" value="Sig_transdc_resp-reg_C-effctor"/>
</dbReference>
<reference evidence="2 3" key="1">
    <citation type="submission" date="2016-10" db="EMBL/GenBank/DDBJ databases">
        <title>The Draft Genome Sequence of Actinokineospora bangkokensis 44EHWT reveals the biosynthetic pathway of antifungal compounds Thailandins with unusual extender unit butylmalonyl-CoA.</title>
        <authorList>
            <person name="Greule A."/>
            <person name="Intra B."/>
            <person name="Flemming S."/>
            <person name="Rommel M.G."/>
            <person name="Panbangred W."/>
            <person name="Bechthold A."/>
        </authorList>
    </citation>
    <scope>NUCLEOTIDE SEQUENCE [LARGE SCALE GENOMIC DNA]</scope>
    <source>
        <strain evidence="2 3">44EHW</strain>
    </source>
</reference>
<sequence>MIPRVGASIPVSVTSFVGRSAQAAEVVALLGAHPLVTITGPGGVGKTRLAAAVAPDAVAVALAELREPELVAAALAERLGLGDQTTRTPVDMLVDHLGQRTALIVLDNCEHLVDACAELVSALIAGCPGVRVLATSRQSLGVPGEWLVPLAPLPVPAPGTPLAELAAAPVVRLLVDRATAVVPGFAVTERNAEDVVRLCAALDGLPLAVELAAVRLRSLSVGQLADRLADRFSLLDRGRAVGPARHSTIHALIEWSHDLCTPGERLLWARASVFPGAFDLDAAEQVCAGGGLAAADVLDAVTGLIDKSVLQREEHRGLVRYRMLEMVRQHGEQRLRGSGGEAAVRARHRDRVAALVDGFAAGWFGPGQVDWIRRVRRAHADLRRALDFCAGDPAEAAEGLRVAAAAKEFWMAHGLTAEGRLWLGRLLAAAPPDAPARGRALWLLGFLAFMQGDRDACRAALDAVPDTDPLASAYRTLTRGYLALVDADDERAALLFQEAVDALGAAGDRGGQVWATCTLGLALARAGDPAAGRQVLVGAIAQCQAIGEVCWRAWALWALSALEYLAGEPAAAREAGLEVMRLQRRVDGRTVVTLTLTTLAGAATHLGEHRRAARLLGAATAAARALGTALTDNTAFAGHKQRDTAAVIEAIGAQAAGEEFAAGLATGIDAAVAFALGESAQAPARGPAVGLTAREAEVAGLVAQGLTDREIAARLVIAPRTAEAHVANVRAKLGVRTRAQVAAWVAAGG</sequence>
<protein>
    <submittedName>
        <fullName evidence="2">Serine/threonine protein phosphatase</fullName>
    </submittedName>
</protein>
<dbReference type="Gene3D" id="1.10.10.10">
    <property type="entry name" value="Winged helix-like DNA-binding domain superfamily/Winged helix DNA-binding domain"/>
    <property type="match status" value="1"/>
</dbReference>